<organism evidence="2 3">
    <name type="scientific">Kribbella solani</name>
    <dbReference type="NCBI Taxonomy" id="236067"/>
    <lineage>
        <taxon>Bacteria</taxon>
        <taxon>Bacillati</taxon>
        <taxon>Actinomycetota</taxon>
        <taxon>Actinomycetes</taxon>
        <taxon>Propionibacteriales</taxon>
        <taxon>Kribbellaceae</taxon>
        <taxon>Kribbella</taxon>
    </lineage>
</organism>
<feature type="region of interest" description="Disordered" evidence="1">
    <location>
        <begin position="87"/>
        <end position="132"/>
    </location>
</feature>
<sequence length="132" mass="14188">MTEVVRQQGGTPAGPEDFAALSDWMLSVQPDRCWEKTVELLPGTDELQWPERLRAARTIEYGFAQAVERGQPEHTANAVQTAAEKADPLLRRLTQDPALAPAAGAATTATGTTTSSATPDRNANRHNQHGLG</sequence>
<proteinExistence type="predicted"/>
<reference evidence="2 3" key="1">
    <citation type="submission" date="2020-08" db="EMBL/GenBank/DDBJ databases">
        <title>Sequencing the genomes of 1000 actinobacteria strains.</title>
        <authorList>
            <person name="Klenk H.-P."/>
        </authorList>
    </citation>
    <scope>NUCLEOTIDE SEQUENCE [LARGE SCALE GENOMIC DNA]</scope>
    <source>
        <strain evidence="2 3">DSM 17294</strain>
    </source>
</reference>
<comment type="caution">
    <text evidence="2">The sequence shown here is derived from an EMBL/GenBank/DDBJ whole genome shotgun (WGS) entry which is preliminary data.</text>
</comment>
<dbReference type="AlphaFoldDB" id="A0A841E4D3"/>
<gene>
    <name evidence="2" type="ORF">HDA44_006578</name>
</gene>
<feature type="compositionally biased region" description="Low complexity" evidence="1">
    <location>
        <begin position="100"/>
        <end position="119"/>
    </location>
</feature>
<keyword evidence="3" id="KW-1185">Reference proteome</keyword>
<accession>A0A841E4D3</accession>
<dbReference type="EMBL" id="JACHNF010000001">
    <property type="protein sequence ID" value="MBB5983237.1"/>
    <property type="molecule type" value="Genomic_DNA"/>
</dbReference>
<dbReference type="Proteomes" id="UP000558997">
    <property type="component" value="Unassembled WGS sequence"/>
</dbReference>
<evidence type="ECO:0000256" key="1">
    <source>
        <dbReference type="SAM" id="MobiDB-lite"/>
    </source>
</evidence>
<name>A0A841E4D3_9ACTN</name>
<protein>
    <submittedName>
        <fullName evidence="2">Uncharacterized protein</fullName>
    </submittedName>
</protein>
<evidence type="ECO:0000313" key="3">
    <source>
        <dbReference type="Proteomes" id="UP000558997"/>
    </source>
</evidence>
<dbReference type="RefSeq" id="WP_184841086.1">
    <property type="nucleotide sequence ID" value="NZ_BAAAVN010000002.1"/>
</dbReference>
<evidence type="ECO:0000313" key="2">
    <source>
        <dbReference type="EMBL" id="MBB5983237.1"/>
    </source>
</evidence>